<evidence type="ECO:0000313" key="7">
    <source>
        <dbReference type="EMBL" id="QDI92824.1"/>
    </source>
</evidence>
<accession>A0A514LLT5</accession>
<keyword evidence="5 6" id="KW-0472">Membrane</keyword>
<dbReference type="CDD" id="cd13124">
    <property type="entry name" value="MATE_SpoVB_like"/>
    <property type="match status" value="1"/>
</dbReference>
<keyword evidence="4 6" id="KW-1133">Transmembrane helix</keyword>
<evidence type="ECO:0000313" key="8">
    <source>
        <dbReference type="Proteomes" id="UP000319756"/>
    </source>
</evidence>
<organism evidence="7 8">
    <name type="scientific">Salicibibacter halophilus</name>
    <dbReference type="NCBI Taxonomy" id="2502791"/>
    <lineage>
        <taxon>Bacteria</taxon>
        <taxon>Bacillati</taxon>
        <taxon>Bacillota</taxon>
        <taxon>Bacilli</taxon>
        <taxon>Bacillales</taxon>
        <taxon>Bacillaceae</taxon>
        <taxon>Salicibibacter</taxon>
    </lineage>
</organism>
<dbReference type="PIRSF" id="PIRSF038958">
    <property type="entry name" value="PG_synth_SpoVB"/>
    <property type="match status" value="1"/>
</dbReference>
<feature type="transmembrane region" description="Helical" evidence="6">
    <location>
        <begin position="356"/>
        <end position="375"/>
    </location>
</feature>
<keyword evidence="2" id="KW-1003">Cell membrane</keyword>
<reference evidence="8" key="1">
    <citation type="submission" date="2019-01" db="EMBL/GenBank/DDBJ databases">
        <title>Genomic analysis of Salicibibacter sp. NKC3-5.</title>
        <authorList>
            <person name="Oh Y.J."/>
        </authorList>
    </citation>
    <scope>NUCLEOTIDE SEQUENCE [LARGE SCALE GENOMIC DNA]</scope>
    <source>
        <strain evidence="8">NKC3-5</strain>
    </source>
</reference>
<feature type="transmembrane region" description="Helical" evidence="6">
    <location>
        <begin position="387"/>
        <end position="407"/>
    </location>
</feature>
<feature type="transmembrane region" description="Helical" evidence="6">
    <location>
        <begin position="161"/>
        <end position="180"/>
    </location>
</feature>
<comment type="subcellular location">
    <subcellularLocation>
        <location evidence="1">Cell membrane</location>
        <topology evidence="1">Multi-pass membrane protein</topology>
    </subcellularLocation>
</comment>
<evidence type="ECO:0000256" key="3">
    <source>
        <dbReference type="ARBA" id="ARBA00022692"/>
    </source>
</evidence>
<keyword evidence="3 6" id="KW-0812">Transmembrane</keyword>
<dbReference type="Proteomes" id="UP000319756">
    <property type="component" value="Chromosome"/>
</dbReference>
<evidence type="ECO:0000256" key="4">
    <source>
        <dbReference type="ARBA" id="ARBA00022989"/>
    </source>
</evidence>
<evidence type="ECO:0000256" key="6">
    <source>
        <dbReference type="SAM" id="Phobius"/>
    </source>
</evidence>
<dbReference type="PANTHER" id="PTHR30250">
    <property type="entry name" value="PST FAMILY PREDICTED COLANIC ACID TRANSPORTER"/>
    <property type="match status" value="1"/>
</dbReference>
<name>A0A514LLT5_9BACI</name>
<evidence type="ECO:0000256" key="2">
    <source>
        <dbReference type="ARBA" id="ARBA00022475"/>
    </source>
</evidence>
<feature type="transmembrane region" description="Helical" evidence="6">
    <location>
        <begin position="120"/>
        <end position="140"/>
    </location>
</feature>
<dbReference type="RefSeq" id="WP_142091320.1">
    <property type="nucleotide sequence ID" value="NZ_CP035485.1"/>
</dbReference>
<dbReference type="PANTHER" id="PTHR30250:SF24">
    <property type="entry name" value="STAGE V SPORULATION PROTEIN B"/>
    <property type="match status" value="1"/>
</dbReference>
<dbReference type="InterPro" id="IPR014249">
    <property type="entry name" value="Spore_V_B"/>
</dbReference>
<dbReference type="EMBL" id="CP035485">
    <property type="protein sequence ID" value="QDI92824.1"/>
    <property type="molecule type" value="Genomic_DNA"/>
</dbReference>
<sequence>MTRQTFFAGAFILIIAGLITRILGFINKIVMARVMGSEGMGLYMMAVPSLLLIITLTQLGLPVAISKLIAEAEARGEHERKKRILVISLIVTGSLSAVLTTAMLAAAPLLASILLTDTRALYPLLAIIPIVPIVALSAVLRGYFQGMQNMRPIAYSQVIEQVVRIALVAFCTSIFLPFGVEYAAAGAMISVVAGELASLLYVIYVFKNKKTMRIRENFFSGLKSGKRTLQDLMTIALPTTGSRLVGSVSQFLEPIIVAQSLAIAGVATVTATSQYGELVGFVVPLLFLPSFITQSLSVSLVPAISEAHSKGDYATIQKRLQQTTKVALLSGGISVVILYVFAVPILSLMYDAPQAAVYLKVIAPFCIFLYFQMPLQSVLQALNLAKAAMYNSLIGAGVKMTAIAFLASRPELGIMGAALAICASLMIVTLLHFISVSRAVGFTLKVKDWTGTLLVTILTAGVAIHSFRSFISSEDEMLVGTIISLTITVIFYMMGLILFRLLPIKNISRIPFLQSFFR</sequence>
<dbReference type="NCBIfam" id="TIGR02900">
    <property type="entry name" value="spore_V_B"/>
    <property type="match status" value="1"/>
</dbReference>
<feature type="transmembrane region" description="Helical" evidence="6">
    <location>
        <begin position="40"/>
        <end position="63"/>
    </location>
</feature>
<protein>
    <submittedName>
        <fullName evidence="7">Stage V sporulation protein B</fullName>
    </submittedName>
</protein>
<dbReference type="Pfam" id="PF01943">
    <property type="entry name" value="Polysacc_synt"/>
    <property type="match status" value="1"/>
</dbReference>
<dbReference type="OrthoDB" id="9775950at2"/>
<dbReference type="InterPro" id="IPR002797">
    <property type="entry name" value="Polysacc_synth"/>
</dbReference>
<proteinExistence type="predicted"/>
<gene>
    <name evidence="7" type="primary">spoVB</name>
    <name evidence="7" type="ORF">EPH95_17980</name>
</gene>
<evidence type="ECO:0000256" key="5">
    <source>
        <dbReference type="ARBA" id="ARBA00023136"/>
    </source>
</evidence>
<feature type="transmembrane region" description="Helical" evidence="6">
    <location>
        <begin position="413"/>
        <end position="437"/>
    </location>
</feature>
<feature type="transmembrane region" description="Helical" evidence="6">
    <location>
        <begin position="326"/>
        <end position="350"/>
    </location>
</feature>
<dbReference type="KEGG" id="sale:EPH95_17980"/>
<keyword evidence="8" id="KW-1185">Reference proteome</keyword>
<evidence type="ECO:0000256" key="1">
    <source>
        <dbReference type="ARBA" id="ARBA00004651"/>
    </source>
</evidence>
<dbReference type="InterPro" id="IPR050833">
    <property type="entry name" value="Poly_Biosynth_Transport"/>
</dbReference>
<dbReference type="InterPro" id="IPR024923">
    <property type="entry name" value="PG_synth_SpoVB"/>
</dbReference>
<feature type="transmembrane region" description="Helical" evidence="6">
    <location>
        <begin position="449"/>
        <end position="471"/>
    </location>
</feature>
<feature type="transmembrane region" description="Helical" evidence="6">
    <location>
        <begin position="84"/>
        <end position="114"/>
    </location>
</feature>
<feature type="transmembrane region" description="Helical" evidence="6">
    <location>
        <begin position="186"/>
        <end position="206"/>
    </location>
</feature>
<feature type="transmembrane region" description="Helical" evidence="6">
    <location>
        <begin position="477"/>
        <end position="499"/>
    </location>
</feature>
<dbReference type="AlphaFoldDB" id="A0A514LLT5"/>
<dbReference type="GO" id="GO:0005886">
    <property type="term" value="C:plasma membrane"/>
    <property type="evidence" value="ECO:0007669"/>
    <property type="project" value="UniProtKB-SubCell"/>
</dbReference>